<dbReference type="InterPro" id="IPR052800">
    <property type="entry name" value="DNA_Repair_Helicase_ZGRF1"/>
</dbReference>
<dbReference type="GO" id="GO:0043139">
    <property type="term" value="F:5'-3' DNA helicase activity"/>
    <property type="evidence" value="ECO:0007669"/>
    <property type="project" value="UniProtKB-EC"/>
</dbReference>
<evidence type="ECO:0000256" key="16">
    <source>
        <dbReference type="ARBA" id="ARBA00066212"/>
    </source>
</evidence>
<evidence type="ECO:0000259" key="21">
    <source>
        <dbReference type="PROSITE" id="PS51999"/>
    </source>
</evidence>
<dbReference type="Gene3D" id="3.40.50.300">
    <property type="entry name" value="P-loop containing nucleotide triphosphate hydrolases"/>
    <property type="match status" value="2"/>
</dbReference>
<keyword evidence="9" id="KW-0862">Zinc</keyword>
<dbReference type="PANTHER" id="PTHR28535">
    <property type="entry name" value="ZINC FINGER GRF-TYPE CONTAINING 1"/>
    <property type="match status" value="1"/>
</dbReference>
<dbReference type="PANTHER" id="PTHR28535:SF1">
    <property type="entry name" value="PROTEIN ZGRF1"/>
    <property type="match status" value="1"/>
</dbReference>
<protein>
    <recommendedName>
        <fullName evidence="17">5'-3' DNA helicase ZGRF1</fullName>
        <ecNumber evidence="14">5.6.2.3</ecNumber>
    </recommendedName>
    <alternativeName>
        <fullName evidence="18">GRF-type zinc finger domain-containing protein 1</fullName>
    </alternativeName>
</protein>
<dbReference type="SUPFAM" id="SSF52540">
    <property type="entry name" value="P-loop containing nucleoside triphosphate hydrolases"/>
    <property type="match status" value="1"/>
</dbReference>
<keyword evidence="11" id="KW-0234">DNA repair</keyword>
<organism evidence="22 23">
    <name type="scientific">Alligator sinensis</name>
    <name type="common">Chinese alligator</name>
    <dbReference type="NCBI Taxonomy" id="38654"/>
    <lineage>
        <taxon>Eukaryota</taxon>
        <taxon>Metazoa</taxon>
        <taxon>Chordata</taxon>
        <taxon>Craniata</taxon>
        <taxon>Vertebrata</taxon>
        <taxon>Euteleostomi</taxon>
        <taxon>Archelosauria</taxon>
        <taxon>Archosauria</taxon>
        <taxon>Crocodylia</taxon>
        <taxon>Alligatoridae</taxon>
        <taxon>Alligatorinae</taxon>
        <taxon>Alligator</taxon>
    </lineage>
</organism>
<keyword evidence="13" id="KW-0539">Nucleus</keyword>
<evidence type="ECO:0000256" key="18">
    <source>
        <dbReference type="ARBA" id="ARBA00083828"/>
    </source>
</evidence>
<keyword evidence="3" id="KW-0479">Metal-binding</keyword>
<feature type="domain" description="GRF-type" evidence="21">
    <location>
        <begin position="1396"/>
        <end position="1438"/>
    </location>
</feature>
<dbReference type="InterPro" id="IPR041679">
    <property type="entry name" value="DNA2/NAM7-like_C"/>
</dbReference>
<keyword evidence="12" id="KW-0413">Isomerase</keyword>
<dbReference type="Proteomes" id="UP000189705">
    <property type="component" value="Unplaced"/>
</dbReference>
<feature type="region of interest" description="Disordered" evidence="20">
    <location>
        <begin position="473"/>
        <end position="496"/>
    </location>
</feature>
<reference evidence="23" key="1">
    <citation type="submission" date="2025-08" db="UniProtKB">
        <authorList>
            <consortium name="RefSeq"/>
        </authorList>
    </citation>
    <scope>IDENTIFICATION</scope>
</reference>
<dbReference type="Pfam" id="PF06839">
    <property type="entry name" value="Zn_ribbon_GRF"/>
    <property type="match status" value="1"/>
</dbReference>
<proteinExistence type="predicted"/>
<evidence type="ECO:0000256" key="9">
    <source>
        <dbReference type="ARBA" id="ARBA00022833"/>
    </source>
</evidence>
<keyword evidence="8" id="KW-0347">Helicase</keyword>
<dbReference type="KEGG" id="asn:102368699"/>
<dbReference type="GO" id="GO:0035861">
    <property type="term" value="C:site of double-strand break"/>
    <property type="evidence" value="ECO:0007669"/>
    <property type="project" value="TreeGrafter"/>
</dbReference>
<dbReference type="GeneID" id="102368699"/>
<dbReference type="InterPro" id="IPR027417">
    <property type="entry name" value="P-loop_NTPase"/>
</dbReference>
<keyword evidence="22" id="KW-1185">Reference proteome</keyword>
<evidence type="ECO:0000256" key="10">
    <source>
        <dbReference type="ARBA" id="ARBA00022840"/>
    </source>
</evidence>
<dbReference type="GO" id="GO:0005524">
    <property type="term" value="F:ATP binding"/>
    <property type="evidence" value="ECO:0007669"/>
    <property type="project" value="UniProtKB-KW"/>
</dbReference>
<evidence type="ECO:0000256" key="1">
    <source>
        <dbReference type="ARBA" id="ARBA00004123"/>
    </source>
</evidence>
<comment type="subcellular location">
    <subcellularLocation>
        <location evidence="1">Nucleus</location>
    </subcellularLocation>
</comment>
<evidence type="ECO:0000256" key="12">
    <source>
        <dbReference type="ARBA" id="ARBA00023235"/>
    </source>
</evidence>
<evidence type="ECO:0000256" key="3">
    <source>
        <dbReference type="ARBA" id="ARBA00022723"/>
    </source>
</evidence>
<dbReference type="Pfam" id="PF10382">
    <property type="entry name" value="ZGRF1-like_N"/>
    <property type="match status" value="1"/>
</dbReference>
<dbReference type="InterPro" id="IPR047187">
    <property type="entry name" value="SF1_C_Upf1"/>
</dbReference>
<dbReference type="InParanoid" id="A0A3Q0GRV5"/>
<dbReference type="EC" id="5.6.2.3" evidence="14"/>
<keyword evidence="7" id="KW-0378">Hydrolase</keyword>
<dbReference type="GO" id="GO:0006302">
    <property type="term" value="P:double-strand break repair"/>
    <property type="evidence" value="ECO:0007669"/>
    <property type="project" value="TreeGrafter"/>
</dbReference>
<dbReference type="CTD" id="55345"/>
<evidence type="ECO:0000256" key="4">
    <source>
        <dbReference type="ARBA" id="ARBA00022741"/>
    </source>
</evidence>
<dbReference type="GO" id="GO:0016787">
    <property type="term" value="F:hydrolase activity"/>
    <property type="evidence" value="ECO:0007669"/>
    <property type="project" value="UniProtKB-KW"/>
</dbReference>
<gene>
    <name evidence="23" type="primary">ZGRF1</name>
</gene>
<keyword evidence="10" id="KW-0067">ATP-binding</keyword>
<dbReference type="GO" id="GO:0005634">
    <property type="term" value="C:nucleus"/>
    <property type="evidence" value="ECO:0007669"/>
    <property type="project" value="UniProtKB-SubCell"/>
</dbReference>
<evidence type="ECO:0000256" key="2">
    <source>
        <dbReference type="ARBA" id="ARBA00022553"/>
    </source>
</evidence>
<dbReference type="InterPro" id="IPR010666">
    <property type="entry name" value="Znf_GRF"/>
</dbReference>
<evidence type="ECO:0000256" key="19">
    <source>
        <dbReference type="PROSITE-ProRule" id="PRU01343"/>
    </source>
</evidence>
<evidence type="ECO:0000256" key="5">
    <source>
        <dbReference type="ARBA" id="ARBA00022763"/>
    </source>
</evidence>
<evidence type="ECO:0000313" key="22">
    <source>
        <dbReference type="Proteomes" id="UP000189705"/>
    </source>
</evidence>
<evidence type="ECO:0000256" key="13">
    <source>
        <dbReference type="ARBA" id="ARBA00023242"/>
    </source>
</evidence>
<evidence type="ECO:0000313" key="23">
    <source>
        <dbReference type="RefSeq" id="XP_025062152.1"/>
    </source>
</evidence>
<keyword evidence="4" id="KW-0547">Nucleotide-binding</keyword>
<evidence type="ECO:0000256" key="20">
    <source>
        <dbReference type="SAM" id="MobiDB-lite"/>
    </source>
</evidence>
<dbReference type="CDD" id="cd18808">
    <property type="entry name" value="SF1_C_Upf1"/>
    <property type="match status" value="1"/>
</dbReference>
<dbReference type="InterPro" id="IPR041677">
    <property type="entry name" value="DNA2/NAM7_AAA_11"/>
</dbReference>
<dbReference type="STRING" id="38654.A0A3Q0GRV5"/>
<keyword evidence="2" id="KW-0597">Phosphoprotein</keyword>
<evidence type="ECO:0000256" key="7">
    <source>
        <dbReference type="ARBA" id="ARBA00022801"/>
    </source>
</evidence>
<keyword evidence="5" id="KW-0227">DNA damage</keyword>
<evidence type="ECO:0000256" key="15">
    <source>
        <dbReference type="ARBA" id="ARBA00048954"/>
    </source>
</evidence>
<evidence type="ECO:0000256" key="17">
    <source>
        <dbReference type="ARBA" id="ARBA00072540"/>
    </source>
</evidence>
<dbReference type="RefSeq" id="XP_025062152.1">
    <property type="nucleotide sequence ID" value="XM_025206367.1"/>
</dbReference>
<dbReference type="Pfam" id="PF13086">
    <property type="entry name" value="AAA_11"/>
    <property type="match status" value="2"/>
</dbReference>
<evidence type="ECO:0000256" key="8">
    <source>
        <dbReference type="ARBA" id="ARBA00022806"/>
    </source>
</evidence>
<evidence type="ECO:0000256" key="11">
    <source>
        <dbReference type="ARBA" id="ARBA00023204"/>
    </source>
</evidence>
<dbReference type="FunFam" id="3.40.50.300:FF:001087">
    <property type="entry name" value="ZGRF1 isoform 9"/>
    <property type="match status" value="1"/>
</dbReference>
<evidence type="ECO:0000256" key="6">
    <source>
        <dbReference type="ARBA" id="ARBA00022771"/>
    </source>
</evidence>
<accession>A0A3Q0GRV5</accession>
<name>A0A3Q0GRV5_ALLSI</name>
<dbReference type="PROSITE" id="PS51999">
    <property type="entry name" value="ZF_GRF"/>
    <property type="match status" value="1"/>
</dbReference>
<dbReference type="Pfam" id="PF13087">
    <property type="entry name" value="AAA_12"/>
    <property type="match status" value="1"/>
</dbReference>
<keyword evidence="6 19" id="KW-0863">Zinc-finger</keyword>
<dbReference type="GO" id="GO:0008270">
    <property type="term" value="F:zinc ion binding"/>
    <property type="evidence" value="ECO:0007669"/>
    <property type="project" value="UniProtKB-KW"/>
</dbReference>
<evidence type="ECO:0000256" key="14">
    <source>
        <dbReference type="ARBA" id="ARBA00044969"/>
    </source>
</evidence>
<comment type="catalytic activity">
    <reaction evidence="15">
        <text>ATP + H2O = ADP + phosphate + H(+)</text>
        <dbReference type="Rhea" id="RHEA:13065"/>
        <dbReference type="ChEBI" id="CHEBI:15377"/>
        <dbReference type="ChEBI" id="CHEBI:15378"/>
        <dbReference type="ChEBI" id="CHEBI:30616"/>
        <dbReference type="ChEBI" id="CHEBI:43474"/>
        <dbReference type="ChEBI" id="CHEBI:456216"/>
        <dbReference type="EC" id="5.6.2.3"/>
    </reaction>
</comment>
<sequence>MTCQEFTVLYTHQKTKKSKVWQDGVLKTSTGGSKATLFDDKGQCLESIFVKTQVKPGDDLEGDRYLITVEAEKATENNCTHPPKKIEASTSNRNGVKLSSLPLLHRPVGLKRKFTGFQGPRQVEKRMATVEESASPAISSSKWCQSPFPSKCYATSPLFSAICKKESGSSLPENSNSVVCTSSAREDMFISSLVSSPYTNSHKEDVQNRNHCNPIAGSVLMKQESSITGCPKAACETVGVEVSQNIRSKAQIIALLKSKPTQQCREQKAEDVQDISRCQPSESRGILFKQNSTFVPEGVDNTDIGNTKDTQHQYPIEITETNTSRWDVYMLPSSGGQSYDGVVMEKKYDQKTNDASLTLQAPCHPKALQFFTTSVRPAGQELKYSYMELMDDAEHDNGKCKQTSEASTVCRSDGAAKLLAINGCIVKDQPSSTVLSESNINKKNNLQFASSSEAVYYARNADDFVTFETNIPKSSQTSETDSVKEPQGFLAQPQIKSQSRVNLESVAGDSGVPVGVTWAGPKAVHKDLPEYGKVSDLPEQFLEVNFNLLETFDFSNTEDKQLCEGNVLSQCSPCSTEGAVTQKEMRVHGQCEVMTLSNQEKDVKQLTSLGGIDENFTLECLPLQACVKTSEGCDRIEKDAAAPSQIEVRCSDADTVVEDANKSTLNIETAISKNLDFYPSCTNNDMSLVNNKHTDRVQSGVNNYECDDNTNKLEKNKTVSYIPSALKTSAIDKNCKKDTIELGSTNSQGSYLEYFSDSPGGDINSESPSVTFPLMAGCSDGSCHDAGKYHAAFTTQIFKRDTLAKIQQSSEEGVMDETEFENVSTIMNSIQEPREDERMRTDCMKYLACDENSSGLPDLPNYISLLRSLTEHSTALGSLQSMEECNSLVYQRETSKYKCEPTGKFEGRKQFAEVSCSGDMQTPCLYFDSSNLRPSSVEAPVLEAPILPVIQGQGNLRTFDYQPKSPGAVNFPEDDLNFITEENIQKSDFIEEPDASKSPVILDMTSKVPKWMESSSDFNLELTQWTTRKHNKVLSQQFSSLNPDSISLTLNNEENMIDIPKQESLTCGALLSDTEHSEFFSRIEQSSCPGDGNLSRPSSTLRTRIPLVTVSATGKIPDSEVYSGVTGCEEVQQAFGSPAVNVYEKSAVFHVSAFGPEDRKYETFVSGECMEGRREAFMQPVFPNVASQNGQSKWLKYQNTAQCDLITQNRGDVKVTDDFCAENVIGMPPTDTGESQSDALNKSSSDSVHLQMIKSLLSKHHGNFSSQDSVSEGKKLSLHLNHIPVPEATQKVLGQLNCHTVTGDTQDISISELSFPTGRKVKYANFPQRKIYIPTVFQSHAHYKQIFTAALTEHLNILLFELSERLHKALLKVDISFYTSVEDGQGESEENCVPLCNHKQPAKLVMVKKEGKNKGRLFYTCDAPKADQCKFFKWVEEVNPGQKNSRPNVVFHDIKSIGAYLRSQRIFLYEECQLLVRKAFDVQRKQFSKLKKFMILHARVDGDSKNKIYLKLRRKEHSSMYSKDDLWVVSKTLNFEPLETFIACSAFFGPSANNEVELLPLKGFCPSNWHSNMIVHALLVCNASTELTCLRNMQEYFNPNSLPILQCLLKMPFNTEHANNRVNKRKFIPPALNTKCSMVWGLLSPEVTLALAEKMIQEFQLNMDQARALIQIAQMMSSHESSAEKEEQQVHPITIIHGVFGAGKSYLLSVVVLFLVQLFESSEVIKGPRPTPWKLLIAASTNVAVDRVLLGLLNLGFEDFIRVGSIRRIARPILPHSLHAGSGSENEQLKELLALMKEDLTPIEKIYVRKSIEQHKLGTNKAILQQVRVVGATCAACPFPCMNNLKFPLVVLDECSQMTEPTSLLPIARFQCEKLILVGDPKQLPPTIQGSESAHENGLEQTLFDRLCLMGHDAVVLRTQYRCHPAISAVASDLFYKGNLLDGISEMDRSPLLDWLPTLCFYNVNGAEQIERDNSFYNMAEAYFSAKLIQSLIASGIEGSMIGVITLYKSQMNKVHNLLSGVHSDAHEIRAVQVSTVDAFQGAEKEIIVLSCVRTRQVGFIDSEKRMNVALTRAKRHLLIIGNLGCLSKNKLWGRVIHHCEGTENGLQHVSQYERQLNNILQYYLEKKKEEEREKQKEKLID</sequence>
<comment type="subunit">
    <text evidence="16">Interacts with DNA repair protein RAD51; the interaction promotes RAD51 strand exchange activity. Also interacts with DNA repair proteins EXO1 and BRCA1; the interactions are increased following DNA damage induction.</text>
</comment>
<dbReference type="InterPro" id="IPR018838">
    <property type="entry name" value="ZGRF1-like_N"/>
</dbReference>